<comment type="caution">
    <text evidence="2">The sequence shown here is derived from an EMBL/GenBank/DDBJ whole genome shotgun (WGS) entry which is preliminary data.</text>
</comment>
<keyword evidence="1" id="KW-0175">Coiled coil</keyword>
<protein>
    <submittedName>
        <fullName evidence="2">Uncharacterized protein</fullName>
    </submittedName>
</protein>
<dbReference type="AlphaFoldDB" id="A0A218YWA7"/>
<dbReference type="OrthoDB" id="10425904at2759"/>
<reference evidence="2 3" key="1">
    <citation type="submission" date="2017-04" db="EMBL/GenBank/DDBJ databases">
        <title>Draft genome sequence of Marssonina coronaria NL1: causal agent of apple blotch.</title>
        <authorList>
            <person name="Cheng Q."/>
        </authorList>
    </citation>
    <scope>NUCLEOTIDE SEQUENCE [LARGE SCALE GENOMIC DNA]</scope>
    <source>
        <strain evidence="2 3">NL1</strain>
    </source>
</reference>
<sequence length="226" mass="26152">MCVKNFTSFLCGCTLFRDLTLCHDRKYSCSNACDNAWEDPNPVEWAVTKSAFHCSDCFPWRVIPQQNAQTRLTEEQVSEREVGLADVRMHIRGLELEAELAAANRRVQELEHARAIRDAQDQIRAMEHREEMAAAETRMQYLQAGLELLGLETELEEAEEVERQFLASESTDRRVQEMTRQRQLRDAREEICLLEHAEQMAAASQQIRDLRARAETRVSRAFDNAH</sequence>
<name>A0A218YWA7_9HELO</name>
<gene>
    <name evidence="2" type="ORF">B2J93_7106</name>
</gene>
<dbReference type="EMBL" id="MZNU01000377">
    <property type="protein sequence ID" value="OWO98844.1"/>
    <property type="molecule type" value="Genomic_DNA"/>
</dbReference>
<organism evidence="2 3">
    <name type="scientific">Diplocarpon coronariae</name>
    <dbReference type="NCBI Taxonomy" id="2795749"/>
    <lineage>
        <taxon>Eukaryota</taxon>
        <taxon>Fungi</taxon>
        <taxon>Dikarya</taxon>
        <taxon>Ascomycota</taxon>
        <taxon>Pezizomycotina</taxon>
        <taxon>Leotiomycetes</taxon>
        <taxon>Helotiales</taxon>
        <taxon>Drepanopezizaceae</taxon>
        <taxon>Diplocarpon</taxon>
    </lineage>
</organism>
<keyword evidence="3" id="KW-1185">Reference proteome</keyword>
<evidence type="ECO:0000256" key="1">
    <source>
        <dbReference type="SAM" id="Coils"/>
    </source>
</evidence>
<feature type="coiled-coil region" evidence="1">
    <location>
        <begin position="93"/>
        <end position="161"/>
    </location>
</feature>
<dbReference type="InParanoid" id="A0A218YWA7"/>
<accession>A0A218YWA7</accession>
<evidence type="ECO:0000313" key="3">
    <source>
        <dbReference type="Proteomes" id="UP000242519"/>
    </source>
</evidence>
<proteinExistence type="predicted"/>
<dbReference type="Proteomes" id="UP000242519">
    <property type="component" value="Unassembled WGS sequence"/>
</dbReference>
<evidence type="ECO:0000313" key="2">
    <source>
        <dbReference type="EMBL" id="OWO98844.1"/>
    </source>
</evidence>